<dbReference type="NCBIfam" id="NF038335">
    <property type="entry name" value="YPO0640_fam"/>
    <property type="match status" value="1"/>
</dbReference>
<organism evidence="1 2">
    <name type="scientific">Listeria seeligeri</name>
    <dbReference type="NCBI Taxonomy" id="1640"/>
    <lineage>
        <taxon>Bacteria</taxon>
        <taxon>Bacillati</taxon>
        <taxon>Bacillota</taxon>
        <taxon>Bacilli</taxon>
        <taxon>Bacillales</taxon>
        <taxon>Listeriaceae</taxon>
        <taxon>Listeria</taxon>
    </lineage>
</organism>
<gene>
    <name evidence="1" type="ORF">HB897_07995</name>
</gene>
<proteinExistence type="predicted"/>
<name>A0A7X0X204_LISSE</name>
<evidence type="ECO:0000313" key="2">
    <source>
        <dbReference type="Proteomes" id="UP000523362"/>
    </source>
</evidence>
<dbReference type="RefSeq" id="WP_185383681.1">
    <property type="nucleotide sequence ID" value="NZ_CP124262.1"/>
</dbReference>
<evidence type="ECO:0008006" key="3">
    <source>
        <dbReference type="Google" id="ProtNLM"/>
    </source>
</evidence>
<comment type="caution">
    <text evidence="1">The sequence shown here is derived from an EMBL/GenBank/DDBJ whole genome shotgun (WGS) entry which is preliminary data.</text>
</comment>
<dbReference type="SUPFAM" id="SSF160631">
    <property type="entry name" value="SMI1/KNR4-like"/>
    <property type="match status" value="1"/>
</dbReference>
<dbReference type="Proteomes" id="UP000523362">
    <property type="component" value="Unassembled WGS sequence"/>
</dbReference>
<evidence type="ECO:0000313" key="1">
    <source>
        <dbReference type="EMBL" id="MBC1486162.1"/>
    </source>
</evidence>
<accession>A0A7X0X204</accession>
<dbReference type="AlphaFoldDB" id="A0A7X0X204"/>
<dbReference type="EMBL" id="JAARRG010000004">
    <property type="protein sequence ID" value="MBC1486162.1"/>
    <property type="molecule type" value="Genomic_DNA"/>
</dbReference>
<reference evidence="1 2" key="1">
    <citation type="submission" date="2020-03" db="EMBL/GenBank/DDBJ databases">
        <title>Soil Listeria distribution.</title>
        <authorList>
            <person name="Liao J."/>
            <person name="Wiedmann M."/>
        </authorList>
    </citation>
    <scope>NUCLEOTIDE SEQUENCE [LARGE SCALE GENOMIC DNA]</scope>
    <source>
        <strain evidence="1 2">FSL L7-1560</strain>
    </source>
</reference>
<protein>
    <recommendedName>
        <fullName evidence="3">SMI1/KNR4 family protein</fullName>
    </recommendedName>
</protein>
<dbReference type="InterPro" id="IPR037883">
    <property type="entry name" value="Knr4/Smi1-like_sf"/>
</dbReference>
<sequence>MITNLIRDIEKQEKEFGEILPNKISNEKIKKFKSWMVTKFGESTVADQYINSFLVNTNGLNFNGLFLYGFDTEEDIDLVENNEIWHENEWNKKYLFFGEDSISWYVWDSEINIFQILDKPGGEVEEEFNNISELIEKALQISLL</sequence>